<evidence type="ECO:0000256" key="1">
    <source>
        <dbReference type="SAM" id="Coils"/>
    </source>
</evidence>
<dbReference type="EMBL" id="BMOB01000002">
    <property type="protein sequence ID" value="GGI80428.1"/>
    <property type="molecule type" value="Genomic_DNA"/>
</dbReference>
<sequence length="783" mass="88785">MTVMYIDQADKPSAEALAGVDGESFREFGEKLSGTPSEITIAAHTDETRGKIGDMTPREFAQQFSKKYGSQKPQLKHLYLISCEAGLMVDGQTLAQQIALEMNQQGFTNLEVHAMAAPIEGATGMRVEVVSKEGLGTGGVSARGQVSVFYYESKELEEIDERIAAIDAEILGIYKEGQEMRRKGTDNPDAVNQRQSRIAALEQEQRTLEQQRAQSIAQRIDLVSTTNYKSVMREDQNTFLPTGPKGVVHQDLVSAIGLLQKQRKSLIPQEGEKVKNPGRSLKAIGYIDETIHKLKENPRLDGGEIIDLLRRMKEGENEKGKKHTGTSAFKEYVLNPIIEDLTKKAATRSNNDNFEPRTKRELVIKHLMIQKQYAQSDQFQPKSKLSKQEYIARVQWDIERLQRRSDSDFNPEEWIQSIKDRQDDVYQNAINMKHLETELGASRLPDKLEPRATKAPQSKRSTSNQAASSRLAESQSMFRRSSSSIDESETAPLLSSSQRRSEPKPVTHAPKPLSQTTSLIRVYGKKLRDGSISDDELRTLLTEDTFKKSSQFDNKKPISDNNHRTLDAMRNFVGVIAPSIAPEILHELNDRMLNLADQDKLPKTYLRNNSLAKVMLAYETFHFPDSAEDHYRNNKRLSTLFTDREKIGFQETLISPNVEYFSLQNMKRFYTHAADWLNPSNRTHSFEANGDHLKKELQEFKGDALKTSILKSFKKELDNCDSTDDLKETVTRLKETDEYKTLATGQDRTTRILGLKTSSVKAFEQMIAEKEKELEPANSKRLN</sequence>
<feature type="coiled-coil region" evidence="1">
    <location>
        <begin position="191"/>
        <end position="218"/>
    </location>
</feature>
<dbReference type="GO" id="GO:0031267">
    <property type="term" value="F:small GTPase binding"/>
    <property type="evidence" value="ECO:0007669"/>
    <property type="project" value="InterPro"/>
</dbReference>
<dbReference type="Proteomes" id="UP000630149">
    <property type="component" value="Unassembled WGS sequence"/>
</dbReference>
<reference evidence="5" key="2">
    <citation type="submission" date="2020-09" db="EMBL/GenBank/DDBJ databases">
        <authorList>
            <person name="Sun Q."/>
            <person name="Ohkuma M."/>
        </authorList>
    </citation>
    <scope>NUCLEOTIDE SEQUENCE</scope>
    <source>
        <strain evidence="5">JCM 13919</strain>
    </source>
</reference>
<dbReference type="GO" id="GO:0044161">
    <property type="term" value="C:host cell cytoplasmic vesicle"/>
    <property type="evidence" value="ECO:0007669"/>
    <property type="project" value="InterPro"/>
</dbReference>
<feature type="domain" description="DrrA phosphatidylinositol 4-phosphate binding" evidence="3">
    <location>
        <begin position="680"/>
        <end position="775"/>
    </location>
</feature>
<dbReference type="AlphaFoldDB" id="A0A917JQP6"/>
<keyword evidence="6" id="KW-1185">Reference proteome</keyword>
<evidence type="ECO:0000313" key="5">
    <source>
        <dbReference type="EMBL" id="GGI80428.1"/>
    </source>
</evidence>
<protein>
    <submittedName>
        <fullName evidence="5">Uncharacterized protein</fullName>
    </submittedName>
</protein>
<reference evidence="5" key="1">
    <citation type="journal article" date="2014" name="Int. J. Syst. Evol. Microbiol.">
        <title>Complete genome sequence of Corynebacterium casei LMG S-19264T (=DSM 44701T), isolated from a smear-ripened cheese.</title>
        <authorList>
            <consortium name="US DOE Joint Genome Institute (JGI-PGF)"/>
            <person name="Walter F."/>
            <person name="Albersmeier A."/>
            <person name="Kalinowski J."/>
            <person name="Ruckert C."/>
        </authorList>
    </citation>
    <scope>NUCLEOTIDE SEQUENCE</scope>
    <source>
        <strain evidence="5">JCM 13919</strain>
    </source>
</reference>
<evidence type="ECO:0000256" key="2">
    <source>
        <dbReference type="SAM" id="MobiDB-lite"/>
    </source>
</evidence>
<feature type="compositionally biased region" description="Low complexity" evidence="2">
    <location>
        <begin position="473"/>
        <end position="485"/>
    </location>
</feature>
<proteinExistence type="predicted"/>
<accession>A0A917JQP6</accession>
<dbReference type="Gene3D" id="1.20.1280.280">
    <property type="match status" value="1"/>
</dbReference>
<dbReference type="Pfam" id="PF20876">
    <property type="entry name" value="VipE"/>
    <property type="match status" value="1"/>
</dbReference>
<feature type="domain" description="VipE-like N-terminal" evidence="4">
    <location>
        <begin position="512"/>
        <end position="634"/>
    </location>
</feature>
<organism evidence="5 6">
    <name type="scientific">Legionella impletisoli</name>
    <dbReference type="NCBI Taxonomy" id="343510"/>
    <lineage>
        <taxon>Bacteria</taxon>
        <taxon>Pseudomonadati</taxon>
        <taxon>Pseudomonadota</taxon>
        <taxon>Gammaproteobacteria</taxon>
        <taxon>Legionellales</taxon>
        <taxon>Legionellaceae</taxon>
        <taxon>Legionella</taxon>
    </lineage>
</organism>
<gene>
    <name evidence="5" type="ORF">GCM10007966_06180</name>
</gene>
<dbReference type="InterPro" id="IPR028057">
    <property type="entry name" value="DrrA_P4M"/>
</dbReference>
<comment type="caution">
    <text evidence="5">The sequence shown here is derived from an EMBL/GenBank/DDBJ whole genome shotgun (WGS) entry which is preliminary data.</text>
</comment>
<dbReference type="OrthoDB" id="5647953at2"/>
<dbReference type="RefSeq" id="WP_131775863.1">
    <property type="nucleotide sequence ID" value="NZ_BMOB01000002.1"/>
</dbReference>
<evidence type="ECO:0000259" key="3">
    <source>
        <dbReference type="Pfam" id="PF14860"/>
    </source>
</evidence>
<name>A0A917JQP6_9GAMM</name>
<dbReference type="Pfam" id="PF14860">
    <property type="entry name" value="DrrA_P4M"/>
    <property type="match status" value="1"/>
</dbReference>
<feature type="compositionally biased region" description="Polar residues" evidence="2">
    <location>
        <begin position="455"/>
        <end position="472"/>
    </location>
</feature>
<dbReference type="InterPro" id="IPR038346">
    <property type="entry name" value="DrrA_PI4P-bd_sf"/>
</dbReference>
<evidence type="ECO:0000259" key="4">
    <source>
        <dbReference type="Pfam" id="PF20876"/>
    </source>
</evidence>
<feature type="region of interest" description="Disordered" evidence="2">
    <location>
        <begin position="437"/>
        <end position="517"/>
    </location>
</feature>
<dbReference type="InterPro" id="IPR049417">
    <property type="entry name" value="VipE-like_N"/>
</dbReference>
<keyword evidence="1" id="KW-0175">Coiled coil</keyword>
<evidence type="ECO:0000313" key="6">
    <source>
        <dbReference type="Proteomes" id="UP000630149"/>
    </source>
</evidence>